<dbReference type="EMBL" id="BLLK01000062">
    <property type="protein sequence ID" value="GFH58398.1"/>
    <property type="molecule type" value="Genomic_DNA"/>
</dbReference>
<dbReference type="GO" id="GO:0008146">
    <property type="term" value="F:sulfotransferase activity"/>
    <property type="evidence" value="ECO:0007669"/>
    <property type="project" value="InterPro"/>
</dbReference>
<dbReference type="AlphaFoldDB" id="A0AAD3HCU2"/>
<keyword evidence="1" id="KW-0812">Transmembrane</keyword>
<proteinExistence type="predicted"/>
<keyword evidence="1" id="KW-0472">Membrane</keyword>
<protein>
    <recommendedName>
        <fullName evidence="2">Sulfotransferase domain-containing protein</fullName>
    </recommendedName>
</protein>
<dbReference type="Proteomes" id="UP001054902">
    <property type="component" value="Unassembled WGS sequence"/>
</dbReference>
<organism evidence="3 4">
    <name type="scientific">Chaetoceros tenuissimus</name>
    <dbReference type="NCBI Taxonomy" id="426638"/>
    <lineage>
        <taxon>Eukaryota</taxon>
        <taxon>Sar</taxon>
        <taxon>Stramenopiles</taxon>
        <taxon>Ochrophyta</taxon>
        <taxon>Bacillariophyta</taxon>
        <taxon>Coscinodiscophyceae</taxon>
        <taxon>Chaetocerotophycidae</taxon>
        <taxon>Chaetocerotales</taxon>
        <taxon>Chaetocerotaceae</taxon>
        <taxon>Chaetoceros</taxon>
    </lineage>
</organism>
<keyword evidence="4" id="KW-1185">Reference proteome</keyword>
<feature type="transmembrane region" description="Helical" evidence="1">
    <location>
        <begin position="6"/>
        <end position="24"/>
    </location>
</feature>
<evidence type="ECO:0000313" key="3">
    <source>
        <dbReference type="EMBL" id="GFH58398.1"/>
    </source>
</evidence>
<dbReference type="InterPro" id="IPR027417">
    <property type="entry name" value="P-loop_NTPase"/>
</dbReference>
<gene>
    <name evidence="3" type="ORF">CTEN210_14874</name>
</gene>
<name>A0AAD3HCU2_9STRA</name>
<sequence length="348" mass="40028">MFSTYITPTYVLVVSLLLVVLIKVEINYNILQLQEASKQSLRPSKGFLPKCVDQVYTQSSRKQNLLKGAMVFENRHEWPVCKFEKDGPIPVVFIVLGRSGSDATWSTISKLAGGKSPLGEHTGENKVKAMEFLTKMKTEEAGKWWLTAHLCEFAHKYCDRPLAAFKWKPFIDSWKLPAAQGILKQLAEFDDPRIKVIYMTRNPLDVMISNYKHERNKNLTAHCHTGDQLCIEELKKLGTGLHLPTETLVQDLKNQFEAFAFFEKTLDEMNIHHVKTTYKKLYQQDHAEEWMKLFKFLGKGPTEGLTMDDIVNSFELAPTFQKNHNVTLSNYEEVRDLLIGTDFENLLH</sequence>
<evidence type="ECO:0000259" key="2">
    <source>
        <dbReference type="Pfam" id="PF00685"/>
    </source>
</evidence>
<reference evidence="3 4" key="1">
    <citation type="journal article" date="2021" name="Sci. Rep.">
        <title>The genome of the diatom Chaetoceros tenuissimus carries an ancient integrated fragment of an extant virus.</title>
        <authorList>
            <person name="Hongo Y."/>
            <person name="Kimura K."/>
            <person name="Takaki Y."/>
            <person name="Yoshida Y."/>
            <person name="Baba S."/>
            <person name="Kobayashi G."/>
            <person name="Nagasaki K."/>
            <person name="Hano T."/>
            <person name="Tomaru Y."/>
        </authorList>
    </citation>
    <scope>NUCLEOTIDE SEQUENCE [LARGE SCALE GENOMIC DNA]</scope>
    <source>
        <strain evidence="3 4">NIES-3715</strain>
    </source>
</reference>
<dbReference type="Gene3D" id="3.40.50.300">
    <property type="entry name" value="P-loop containing nucleotide triphosphate hydrolases"/>
    <property type="match status" value="1"/>
</dbReference>
<dbReference type="SUPFAM" id="SSF52540">
    <property type="entry name" value="P-loop containing nucleoside triphosphate hydrolases"/>
    <property type="match status" value="1"/>
</dbReference>
<evidence type="ECO:0000313" key="4">
    <source>
        <dbReference type="Proteomes" id="UP001054902"/>
    </source>
</evidence>
<feature type="domain" description="Sulfotransferase" evidence="2">
    <location>
        <begin position="188"/>
        <end position="317"/>
    </location>
</feature>
<dbReference type="Pfam" id="PF00685">
    <property type="entry name" value="Sulfotransfer_1"/>
    <property type="match status" value="1"/>
</dbReference>
<accession>A0AAD3HCU2</accession>
<evidence type="ECO:0000256" key="1">
    <source>
        <dbReference type="SAM" id="Phobius"/>
    </source>
</evidence>
<comment type="caution">
    <text evidence="3">The sequence shown here is derived from an EMBL/GenBank/DDBJ whole genome shotgun (WGS) entry which is preliminary data.</text>
</comment>
<keyword evidence="1" id="KW-1133">Transmembrane helix</keyword>
<dbReference type="InterPro" id="IPR000863">
    <property type="entry name" value="Sulfotransferase_dom"/>
</dbReference>